<comment type="caution">
    <text evidence="1">The sequence shown here is derived from an EMBL/GenBank/DDBJ whole genome shotgun (WGS) entry which is preliminary data.</text>
</comment>
<evidence type="ECO:0000313" key="1">
    <source>
        <dbReference type="EMBL" id="GAL85152.1"/>
    </source>
</evidence>
<gene>
    <name evidence="1" type="ORF">MYP_2381</name>
</gene>
<reference evidence="1 2" key="1">
    <citation type="submission" date="2014-09" db="EMBL/GenBank/DDBJ databases">
        <title>Sporocytophaga myxococcoides PG-01 genome sequencing.</title>
        <authorList>
            <person name="Liu L."/>
            <person name="Gao P.J."/>
            <person name="Chen G.J."/>
            <person name="Wang L.S."/>
        </authorList>
    </citation>
    <scope>NUCLEOTIDE SEQUENCE [LARGE SCALE GENOMIC DNA]</scope>
    <source>
        <strain evidence="1 2">PG-01</strain>
    </source>
</reference>
<dbReference type="OrthoDB" id="1254824at2"/>
<dbReference type="eggNOG" id="ENOG50331CS">
    <property type="taxonomic scope" value="Bacteria"/>
</dbReference>
<sequence length="111" mass="12605">MKTIKLNSYRRANFPSQFLTVKVVNTGFGNHILGTTGKYPSDFTLPAIFALDKELELHLYKEDHISIQLWGDSTGFIASSTIDMEEYKIIYPIDMETKSDSVSFSVMGSWE</sequence>
<keyword evidence="2" id="KW-1185">Reference proteome</keyword>
<proteinExistence type="predicted"/>
<dbReference type="STRING" id="153721.MYP_2381"/>
<dbReference type="Proteomes" id="UP000030185">
    <property type="component" value="Unassembled WGS sequence"/>
</dbReference>
<evidence type="ECO:0000313" key="2">
    <source>
        <dbReference type="Proteomes" id="UP000030185"/>
    </source>
</evidence>
<dbReference type="RefSeq" id="WP_045463269.1">
    <property type="nucleotide sequence ID" value="NZ_BBLT01000004.1"/>
</dbReference>
<dbReference type="AlphaFoldDB" id="A0A098LF95"/>
<accession>A0A098LF95</accession>
<name>A0A098LF95_9BACT</name>
<dbReference type="EMBL" id="BBLT01000004">
    <property type="protein sequence ID" value="GAL85152.1"/>
    <property type="molecule type" value="Genomic_DNA"/>
</dbReference>
<organism evidence="1 2">
    <name type="scientific">Sporocytophaga myxococcoides</name>
    <dbReference type="NCBI Taxonomy" id="153721"/>
    <lineage>
        <taxon>Bacteria</taxon>
        <taxon>Pseudomonadati</taxon>
        <taxon>Bacteroidota</taxon>
        <taxon>Cytophagia</taxon>
        <taxon>Cytophagales</taxon>
        <taxon>Cytophagaceae</taxon>
        <taxon>Sporocytophaga</taxon>
    </lineage>
</organism>
<protein>
    <submittedName>
        <fullName evidence="1">Uncharacterized protein</fullName>
    </submittedName>
</protein>